<dbReference type="CDD" id="cd04301">
    <property type="entry name" value="NAT_SF"/>
    <property type="match status" value="1"/>
</dbReference>
<organism evidence="2 3">
    <name type="scientific">Paenibacillus wynnii</name>
    <dbReference type="NCBI Taxonomy" id="268407"/>
    <lineage>
        <taxon>Bacteria</taxon>
        <taxon>Bacillati</taxon>
        <taxon>Bacillota</taxon>
        <taxon>Bacilli</taxon>
        <taxon>Bacillales</taxon>
        <taxon>Paenibacillaceae</taxon>
        <taxon>Paenibacillus</taxon>
    </lineage>
</organism>
<dbReference type="RefSeq" id="WP_036655059.1">
    <property type="nucleotide sequence ID" value="NZ_JQCR01000003.1"/>
</dbReference>
<dbReference type="SUPFAM" id="SSF55729">
    <property type="entry name" value="Acyl-CoA N-acyltransferases (Nat)"/>
    <property type="match status" value="1"/>
</dbReference>
<gene>
    <name evidence="2" type="ORF">PWYN_19130</name>
</gene>
<evidence type="ECO:0000313" key="3">
    <source>
        <dbReference type="Proteomes" id="UP000029734"/>
    </source>
</evidence>
<dbReference type="Proteomes" id="UP000029734">
    <property type="component" value="Unassembled WGS sequence"/>
</dbReference>
<dbReference type="Pfam" id="PF14268">
    <property type="entry name" value="YoaP"/>
    <property type="match status" value="1"/>
</dbReference>
<name>A0A098M5H8_9BACL</name>
<protein>
    <recommendedName>
        <fullName evidence="1">N-acetyltransferase domain-containing protein</fullName>
    </recommendedName>
</protein>
<accession>A0A098M5H8</accession>
<dbReference type="InterPro" id="IPR025685">
    <property type="entry name" value="YoaP-like_dom"/>
</dbReference>
<dbReference type="OrthoDB" id="3172674at2"/>
<evidence type="ECO:0000313" key="2">
    <source>
        <dbReference type="EMBL" id="KGE16807.1"/>
    </source>
</evidence>
<evidence type="ECO:0000259" key="1">
    <source>
        <dbReference type="PROSITE" id="PS51186"/>
    </source>
</evidence>
<comment type="caution">
    <text evidence="2">The sequence shown here is derived from an EMBL/GenBank/DDBJ whole genome shotgun (WGS) entry which is preliminary data.</text>
</comment>
<sequence>MFEIIDVHNGNVDEKGFFCMRSKPKSKGYQNKLAWLKQRFQEDLKLKIVEEDGQPKGFIEYMPSEVAWRGINGINYMIIHCLWIVGRGKGKGYGSILLEACINDARLQGKSGVAMITSSETWLADKSFFMKFGFESVAQAPPCFELIVKRFDKEPIPRFNVGWDERASEYIEGITILKSDQCPYIEDAVKIILEVAEERSIRSQVIDLTDCEQAQRAPSAYGVFNVIFNGRVLTYHPVTKREFNKLLDISGV</sequence>
<reference evidence="2 3" key="2">
    <citation type="submission" date="2014-10" db="EMBL/GenBank/DDBJ databases">
        <title>Comparative genomics of the Paenibacillus odorifer group.</title>
        <authorList>
            <person name="Tsai Y.-C."/>
            <person name="Martin N."/>
            <person name="Korlach J."/>
            <person name="Wiedmann M."/>
        </authorList>
    </citation>
    <scope>NUCLEOTIDE SEQUENCE [LARGE SCALE GENOMIC DNA]</scope>
    <source>
        <strain evidence="2 3">DSM 18334</strain>
    </source>
</reference>
<dbReference type="Gene3D" id="3.40.630.30">
    <property type="match status" value="1"/>
</dbReference>
<dbReference type="EMBL" id="JQCR01000003">
    <property type="protein sequence ID" value="KGE16807.1"/>
    <property type="molecule type" value="Genomic_DNA"/>
</dbReference>
<reference evidence="2 3" key="1">
    <citation type="submission" date="2014-08" db="EMBL/GenBank/DDBJ databases">
        <authorList>
            <person name="den Bakker H.C."/>
        </authorList>
    </citation>
    <scope>NUCLEOTIDE SEQUENCE [LARGE SCALE GENOMIC DNA]</scope>
    <source>
        <strain evidence="2 3">DSM 18334</strain>
    </source>
</reference>
<dbReference type="STRING" id="268407.PWYN_19130"/>
<feature type="domain" description="N-acetyltransferase" evidence="1">
    <location>
        <begin position="5"/>
        <end position="154"/>
    </location>
</feature>
<dbReference type="GO" id="GO:0016747">
    <property type="term" value="F:acyltransferase activity, transferring groups other than amino-acyl groups"/>
    <property type="evidence" value="ECO:0007669"/>
    <property type="project" value="InterPro"/>
</dbReference>
<keyword evidence="3" id="KW-1185">Reference proteome</keyword>
<dbReference type="InterPro" id="IPR016181">
    <property type="entry name" value="Acyl_CoA_acyltransferase"/>
</dbReference>
<dbReference type="Pfam" id="PF00583">
    <property type="entry name" value="Acetyltransf_1"/>
    <property type="match status" value="1"/>
</dbReference>
<dbReference type="PROSITE" id="PS51186">
    <property type="entry name" value="GNAT"/>
    <property type="match status" value="1"/>
</dbReference>
<dbReference type="eggNOG" id="COG1246">
    <property type="taxonomic scope" value="Bacteria"/>
</dbReference>
<dbReference type="AlphaFoldDB" id="A0A098M5H8"/>
<proteinExistence type="predicted"/>
<dbReference type="InterPro" id="IPR000182">
    <property type="entry name" value="GNAT_dom"/>
</dbReference>